<dbReference type="NCBIfam" id="NF033779">
    <property type="entry name" value="Tim44_TimA_adap"/>
    <property type="match status" value="1"/>
</dbReference>
<evidence type="ECO:0000313" key="2">
    <source>
        <dbReference type="EMBL" id="RCL72583.1"/>
    </source>
</evidence>
<dbReference type="Gene3D" id="3.10.450.240">
    <property type="match status" value="1"/>
</dbReference>
<sequence length="217" mass="25156">MGKMIDIINIILLIAVVFIFIALRSVLGRRTGLEKPVIFDIEEVVESAVEYDKKRDIVDSIEATDLQNKFDKELKTLVKNDKQFTVDYFSEGVKRAYELILVAYAEENLKLLDSLLTQNIYDEFNDSIKVRKDKQQTLEYILIKVENLEIQDISITKNIAKIKVSIHTMNNTFVSEIINDEKVNKHSTANIKEIWTFDKNLKSSDPNWKVSEINRPN</sequence>
<dbReference type="SMART" id="SM00978">
    <property type="entry name" value="Tim44"/>
    <property type="match status" value="1"/>
</dbReference>
<organism evidence="2 3">
    <name type="scientific">PS1 clade bacterium</name>
    <dbReference type="NCBI Taxonomy" id="2175152"/>
    <lineage>
        <taxon>Bacteria</taxon>
        <taxon>Pseudomonadati</taxon>
        <taxon>Pseudomonadota</taxon>
        <taxon>Alphaproteobacteria</taxon>
        <taxon>PS1 clade</taxon>
    </lineage>
</organism>
<comment type="caution">
    <text evidence="2">The sequence shown here is derived from an EMBL/GenBank/DDBJ whole genome shotgun (WGS) entry which is preliminary data.</text>
</comment>
<feature type="domain" description="Tim44-like" evidence="1">
    <location>
        <begin position="70"/>
        <end position="215"/>
    </location>
</feature>
<dbReference type="InterPro" id="IPR032710">
    <property type="entry name" value="NTF2-like_dom_sf"/>
</dbReference>
<dbReference type="SUPFAM" id="SSF54427">
    <property type="entry name" value="NTF2-like"/>
    <property type="match status" value="1"/>
</dbReference>
<name>A0A368DMT1_9PROT</name>
<reference evidence="2 3" key="1">
    <citation type="journal article" date="2018" name="Microbiome">
        <title>Fine metagenomic profile of the Mediterranean stratified and mixed water columns revealed by assembly and recruitment.</title>
        <authorList>
            <person name="Haro-Moreno J.M."/>
            <person name="Lopez-Perez M."/>
            <person name="De La Torre J.R."/>
            <person name="Picazo A."/>
            <person name="Camacho A."/>
            <person name="Rodriguez-Valera F."/>
        </authorList>
    </citation>
    <scope>NUCLEOTIDE SEQUENCE [LARGE SCALE GENOMIC DNA]</scope>
    <source>
        <strain evidence="2">MED-G57</strain>
    </source>
</reference>
<proteinExistence type="predicted"/>
<gene>
    <name evidence="2" type="ORF">DBW71_05045</name>
</gene>
<accession>A0A368DMT1</accession>
<evidence type="ECO:0000259" key="1">
    <source>
        <dbReference type="SMART" id="SM00978"/>
    </source>
</evidence>
<dbReference type="InterPro" id="IPR007379">
    <property type="entry name" value="Tim44-like_dom"/>
</dbReference>
<dbReference type="AlphaFoldDB" id="A0A368DMT1"/>
<dbReference type="EMBL" id="QOQD01000012">
    <property type="protein sequence ID" value="RCL72583.1"/>
    <property type="molecule type" value="Genomic_DNA"/>
</dbReference>
<evidence type="ECO:0000313" key="3">
    <source>
        <dbReference type="Proteomes" id="UP000253570"/>
    </source>
</evidence>
<dbReference type="Proteomes" id="UP000253570">
    <property type="component" value="Unassembled WGS sequence"/>
</dbReference>
<dbReference type="Pfam" id="PF04280">
    <property type="entry name" value="Tim44"/>
    <property type="match status" value="1"/>
</dbReference>
<protein>
    <recommendedName>
        <fullName evidence="1">Tim44-like domain-containing protein</fullName>
    </recommendedName>
</protein>